<dbReference type="EMBL" id="JBANMG010000003">
    <property type="protein sequence ID" value="KAK6955583.1"/>
    <property type="molecule type" value="Genomic_DNA"/>
</dbReference>
<protein>
    <submittedName>
        <fullName evidence="2">Uncharacterized protein</fullName>
    </submittedName>
</protein>
<keyword evidence="3" id="KW-1185">Reference proteome</keyword>
<dbReference type="GO" id="GO:0019901">
    <property type="term" value="F:protein kinase binding"/>
    <property type="evidence" value="ECO:0007669"/>
    <property type="project" value="InterPro"/>
</dbReference>
<feature type="compositionally biased region" description="Low complexity" evidence="1">
    <location>
        <begin position="47"/>
        <end position="60"/>
    </location>
</feature>
<feature type="region of interest" description="Disordered" evidence="1">
    <location>
        <begin position="1"/>
        <end position="179"/>
    </location>
</feature>
<feature type="compositionally biased region" description="Low complexity" evidence="1">
    <location>
        <begin position="154"/>
        <end position="167"/>
    </location>
</feature>
<dbReference type="Gene3D" id="1.10.472.10">
    <property type="entry name" value="Cyclin-like"/>
    <property type="match status" value="1"/>
</dbReference>
<feature type="compositionally biased region" description="Polar residues" evidence="1">
    <location>
        <begin position="126"/>
        <end position="140"/>
    </location>
</feature>
<dbReference type="PANTHER" id="PTHR39219:SF1">
    <property type="entry name" value="ER MEMBRANE PROTEIN COMPLEX SUBUNIT 10"/>
    <property type="match status" value="1"/>
</dbReference>
<evidence type="ECO:0000313" key="3">
    <source>
        <dbReference type="Proteomes" id="UP001369815"/>
    </source>
</evidence>
<evidence type="ECO:0000256" key="1">
    <source>
        <dbReference type="SAM" id="MobiDB-lite"/>
    </source>
</evidence>
<reference evidence="2 3" key="1">
    <citation type="journal article" date="2024" name="Front Chem Biol">
        <title>Unveiling the potential of Daldinia eschscholtzii MFLUCC 19-0629 through bioactivity and bioinformatics studies for enhanced sustainable agriculture production.</title>
        <authorList>
            <person name="Brooks S."/>
            <person name="Weaver J.A."/>
            <person name="Klomchit A."/>
            <person name="Alharthi S.A."/>
            <person name="Onlamun T."/>
            <person name="Nurani R."/>
            <person name="Vong T.K."/>
            <person name="Alberti F."/>
            <person name="Greco C."/>
        </authorList>
    </citation>
    <scope>NUCLEOTIDE SEQUENCE [LARGE SCALE GENOMIC DNA]</scope>
    <source>
        <strain evidence="2">MFLUCC 19-0629</strain>
    </source>
</reference>
<dbReference type="InterPro" id="IPR013922">
    <property type="entry name" value="Cyclin_PHO80-like"/>
</dbReference>
<proteinExistence type="predicted"/>
<dbReference type="PANTHER" id="PTHR39219">
    <property type="entry name" value="ER MEMBRANE PROTEIN COMPLEX SUBUNIT 10"/>
    <property type="match status" value="1"/>
</dbReference>
<feature type="compositionally biased region" description="Polar residues" evidence="1">
    <location>
        <begin position="1"/>
        <end position="32"/>
    </location>
</feature>
<evidence type="ECO:0000313" key="2">
    <source>
        <dbReference type="EMBL" id="KAK6955583.1"/>
    </source>
</evidence>
<comment type="caution">
    <text evidence="2">The sequence shown here is derived from an EMBL/GenBank/DDBJ whole genome shotgun (WGS) entry which is preliminary data.</text>
</comment>
<accession>A0AAX6MT26</accession>
<dbReference type="AlphaFoldDB" id="A0AAX6MT26"/>
<feature type="compositionally biased region" description="Low complexity" evidence="1">
    <location>
        <begin position="96"/>
        <end position="114"/>
    </location>
</feature>
<dbReference type="Pfam" id="PF08613">
    <property type="entry name" value="Cyclin"/>
    <property type="match status" value="1"/>
</dbReference>
<gene>
    <name evidence="2" type="ORF">Daesc_003225</name>
</gene>
<organism evidence="2 3">
    <name type="scientific">Daldinia eschscholtzii</name>
    <dbReference type="NCBI Taxonomy" id="292717"/>
    <lineage>
        <taxon>Eukaryota</taxon>
        <taxon>Fungi</taxon>
        <taxon>Dikarya</taxon>
        <taxon>Ascomycota</taxon>
        <taxon>Pezizomycotina</taxon>
        <taxon>Sordariomycetes</taxon>
        <taxon>Xylariomycetidae</taxon>
        <taxon>Xylariales</taxon>
        <taxon>Hypoxylaceae</taxon>
        <taxon>Daldinia</taxon>
    </lineage>
</organism>
<dbReference type="Proteomes" id="UP001369815">
    <property type="component" value="Unassembled WGS sequence"/>
</dbReference>
<sequence length="456" mass="49056">MLTSSPSIPGATSASPRTFHYATSRSPQQSPKITVPLPRRQSRHSLSRTSPSPLRSPSLSKPKQYVGVDAATQYSPMEPFDPTVPLRSAQVSGPRISSSTTSTIAKTTSQSKQQPSADNAPGPISTPDSSSRAESQTLSPNKRRKSQDLITIDPSSSVVALSQPSSPKRSKPNECPPKVLPLRYDLCDREDMVVLIANMLGELIETNDSIAMKSGHLTRFHSRTAPGISVLDYLQRLAKHATLTPPLLLSMVSYIDRLCEDYPDFTINTLTVHRFLITAATSMKISSVFSGLAALALASAVNAADRTAAIYIQPVSQSPSAPAQLAEIRYDSSAAAPEAEIISYEAPELPDEAKLVRIGVYDPTTKRWESSTSVASVDNFGKGYSPTLILSVDQDGNAFGAALKGVRIDAGQTRDFGPQALLLVTEPGKQPELNKPIVLSPEGKTVVPEEKTFFQK</sequence>
<name>A0AAX6MT26_9PEZI</name>